<dbReference type="InterPro" id="IPR001163">
    <property type="entry name" value="Sm_dom_euk/arc"/>
</dbReference>
<dbReference type="Pfam" id="PF01423">
    <property type="entry name" value="LSM"/>
    <property type="match status" value="1"/>
</dbReference>
<dbReference type="GO" id="GO:0003723">
    <property type="term" value="F:RNA binding"/>
    <property type="evidence" value="ECO:0007669"/>
    <property type="project" value="UniProtKB-KW"/>
</dbReference>
<evidence type="ECO:0000256" key="8">
    <source>
        <dbReference type="ARBA" id="ARBA00023274"/>
    </source>
</evidence>
<evidence type="ECO:0000259" key="9">
    <source>
        <dbReference type="PROSITE" id="PS52002"/>
    </source>
</evidence>
<evidence type="ECO:0000313" key="11">
    <source>
        <dbReference type="EnsemblProtists" id="EKX50404"/>
    </source>
</evidence>
<dbReference type="PROSITE" id="PS52002">
    <property type="entry name" value="SM"/>
    <property type="match status" value="1"/>
</dbReference>
<dbReference type="OMA" id="PFVQQEE"/>
<dbReference type="GO" id="GO:0000398">
    <property type="term" value="P:mRNA splicing, via spliceosome"/>
    <property type="evidence" value="ECO:0007669"/>
    <property type="project" value="InterPro"/>
</dbReference>
<evidence type="ECO:0000256" key="4">
    <source>
        <dbReference type="ARBA" id="ARBA00022728"/>
    </source>
</evidence>
<dbReference type="InterPro" id="IPR047575">
    <property type="entry name" value="Sm"/>
</dbReference>
<proteinExistence type="inferred from homology"/>
<dbReference type="AlphaFoldDB" id="L1JQ55"/>
<dbReference type="InterPro" id="IPR010920">
    <property type="entry name" value="LSM_dom_sf"/>
</dbReference>
<dbReference type="GeneID" id="17307195"/>
<protein>
    <recommendedName>
        <fullName evidence="9">Sm domain-containing protein</fullName>
    </recommendedName>
</protein>
<gene>
    <name evidence="10" type="ORF">GUITHDRAFT_103637</name>
</gene>
<dbReference type="HOGENOM" id="CLU_076902_3_1_1"/>
<keyword evidence="5" id="KW-0694">RNA-binding</keyword>
<dbReference type="EMBL" id="JH992978">
    <property type="protein sequence ID" value="EKX50404.1"/>
    <property type="molecule type" value="Genomic_DNA"/>
</dbReference>
<comment type="subcellular location">
    <subcellularLocation>
        <location evidence="1">Nucleus</location>
    </subcellularLocation>
</comment>
<keyword evidence="8" id="KW-0687">Ribonucleoprotein</keyword>
<reference evidence="12" key="2">
    <citation type="submission" date="2012-11" db="EMBL/GenBank/DDBJ databases">
        <authorList>
            <person name="Kuo A."/>
            <person name="Curtis B.A."/>
            <person name="Tanifuji G."/>
            <person name="Burki F."/>
            <person name="Gruber A."/>
            <person name="Irimia M."/>
            <person name="Maruyama S."/>
            <person name="Arias M.C."/>
            <person name="Ball S.G."/>
            <person name="Gile G.H."/>
            <person name="Hirakawa Y."/>
            <person name="Hopkins J.F."/>
            <person name="Rensing S.A."/>
            <person name="Schmutz J."/>
            <person name="Symeonidi A."/>
            <person name="Elias M."/>
            <person name="Eveleigh R.J."/>
            <person name="Herman E.K."/>
            <person name="Klute M.J."/>
            <person name="Nakayama T."/>
            <person name="Obornik M."/>
            <person name="Reyes-Prieto A."/>
            <person name="Armbrust E.V."/>
            <person name="Aves S.J."/>
            <person name="Beiko R.G."/>
            <person name="Coutinho P."/>
            <person name="Dacks J.B."/>
            <person name="Durnford D.G."/>
            <person name="Fast N.M."/>
            <person name="Green B.R."/>
            <person name="Grisdale C."/>
            <person name="Hempe F."/>
            <person name="Henrissat B."/>
            <person name="Hoppner M.P."/>
            <person name="Ishida K.-I."/>
            <person name="Kim E."/>
            <person name="Koreny L."/>
            <person name="Kroth P.G."/>
            <person name="Liu Y."/>
            <person name="Malik S.-B."/>
            <person name="Maier U.G."/>
            <person name="McRose D."/>
            <person name="Mock T."/>
            <person name="Neilson J.A."/>
            <person name="Onodera N.T."/>
            <person name="Poole A.M."/>
            <person name="Pritham E.J."/>
            <person name="Richards T.A."/>
            <person name="Rocap G."/>
            <person name="Roy S.W."/>
            <person name="Sarai C."/>
            <person name="Schaack S."/>
            <person name="Shirato S."/>
            <person name="Slamovits C.H."/>
            <person name="Spencer D.F."/>
            <person name="Suzuki S."/>
            <person name="Worden A.Z."/>
            <person name="Zauner S."/>
            <person name="Barry K."/>
            <person name="Bell C."/>
            <person name="Bharti A.K."/>
            <person name="Crow J.A."/>
            <person name="Grimwood J."/>
            <person name="Kramer R."/>
            <person name="Lindquist E."/>
            <person name="Lucas S."/>
            <person name="Salamov A."/>
            <person name="McFadden G.I."/>
            <person name="Lane C.E."/>
            <person name="Keeling P.J."/>
            <person name="Gray M.W."/>
            <person name="Grigoriev I.V."/>
            <person name="Archibald J.M."/>
        </authorList>
    </citation>
    <scope>NUCLEOTIDE SEQUENCE</scope>
    <source>
        <strain evidence="12">CCMP2712</strain>
    </source>
</reference>
<name>L1JQ55_GUITC</name>
<dbReference type="SUPFAM" id="SSF50182">
    <property type="entry name" value="Sm-like ribonucleoproteins"/>
    <property type="match status" value="1"/>
</dbReference>
<organism evidence="10">
    <name type="scientific">Guillardia theta (strain CCMP2712)</name>
    <name type="common">Cryptophyte</name>
    <dbReference type="NCBI Taxonomy" id="905079"/>
    <lineage>
        <taxon>Eukaryota</taxon>
        <taxon>Cryptophyceae</taxon>
        <taxon>Pyrenomonadales</taxon>
        <taxon>Geminigeraceae</taxon>
        <taxon>Guillardia</taxon>
    </lineage>
</organism>
<keyword evidence="4" id="KW-0747">Spliceosome</keyword>
<keyword evidence="6" id="KW-0508">mRNA splicing</keyword>
<dbReference type="PANTHER" id="PTHR10553:SF5">
    <property type="entry name" value="U6 SNRNA-ASSOCIATED SM-LIKE PROTEIN LSM7"/>
    <property type="match status" value="1"/>
</dbReference>
<keyword evidence="7" id="KW-0539">Nucleus</keyword>
<dbReference type="GO" id="GO:0005688">
    <property type="term" value="C:U6 snRNP"/>
    <property type="evidence" value="ECO:0007669"/>
    <property type="project" value="TreeGrafter"/>
</dbReference>
<evidence type="ECO:0000313" key="10">
    <source>
        <dbReference type="EMBL" id="EKX50404.1"/>
    </source>
</evidence>
<evidence type="ECO:0000256" key="6">
    <source>
        <dbReference type="ARBA" id="ARBA00023187"/>
    </source>
</evidence>
<dbReference type="Gene3D" id="2.30.30.100">
    <property type="match status" value="1"/>
</dbReference>
<dbReference type="RefSeq" id="XP_005837384.1">
    <property type="nucleotide sequence ID" value="XM_005837327.1"/>
</dbReference>
<dbReference type="eggNOG" id="KOG1781">
    <property type="taxonomic scope" value="Eukaryota"/>
</dbReference>
<evidence type="ECO:0000256" key="2">
    <source>
        <dbReference type="ARBA" id="ARBA00006850"/>
    </source>
</evidence>
<dbReference type="CDD" id="cd01729">
    <property type="entry name" value="LSm7"/>
    <property type="match status" value="1"/>
</dbReference>
<sequence length="98" mass="10971">MNADKKQAVLDLSRHVDQKVRVKFSGGREVEGRLKGFDTLVNLVLDECIEYIRDPDDPYKLTNETRQLGLIVCRGTAVTLVCPCDGMMEIANPFISAE</sequence>
<dbReference type="SMART" id="SM00651">
    <property type="entry name" value="Sm"/>
    <property type="match status" value="1"/>
</dbReference>
<dbReference type="GO" id="GO:0071013">
    <property type="term" value="C:catalytic step 2 spliceosome"/>
    <property type="evidence" value="ECO:0007669"/>
    <property type="project" value="TreeGrafter"/>
</dbReference>
<dbReference type="GO" id="GO:0097526">
    <property type="term" value="C:spliceosomal tri-snRNP complex"/>
    <property type="evidence" value="ECO:0007669"/>
    <property type="project" value="TreeGrafter"/>
</dbReference>
<dbReference type="GO" id="GO:0000956">
    <property type="term" value="P:nuclear-transcribed mRNA catabolic process"/>
    <property type="evidence" value="ECO:0007669"/>
    <property type="project" value="InterPro"/>
</dbReference>
<dbReference type="GO" id="GO:1990726">
    <property type="term" value="C:Lsm1-7-Pat1 complex"/>
    <property type="evidence" value="ECO:0007669"/>
    <property type="project" value="TreeGrafter"/>
</dbReference>
<evidence type="ECO:0000256" key="7">
    <source>
        <dbReference type="ARBA" id="ARBA00023242"/>
    </source>
</evidence>
<reference evidence="10 12" key="1">
    <citation type="journal article" date="2012" name="Nature">
        <title>Algal genomes reveal evolutionary mosaicism and the fate of nucleomorphs.</title>
        <authorList>
            <consortium name="DOE Joint Genome Institute"/>
            <person name="Curtis B.A."/>
            <person name="Tanifuji G."/>
            <person name="Burki F."/>
            <person name="Gruber A."/>
            <person name="Irimia M."/>
            <person name="Maruyama S."/>
            <person name="Arias M.C."/>
            <person name="Ball S.G."/>
            <person name="Gile G.H."/>
            <person name="Hirakawa Y."/>
            <person name="Hopkins J.F."/>
            <person name="Kuo A."/>
            <person name="Rensing S.A."/>
            <person name="Schmutz J."/>
            <person name="Symeonidi A."/>
            <person name="Elias M."/>
            <person name="Eveleigh R.J."/>
            <person name="Herman E.K."/>
            <person name="Klute M.J."/>
            <person name="Nakayama T."/>
            <person name="Obornik M."/>
            <person name="Reyes-Prieto A."/>
            <person name="Armbrust E.V."/>
            <person name="Aves S.J."/>
            <person name="Beiko R.G."/>
            <person name="Coutinho P."/>
            <person name="Dacks J.B."/>
            <person name="Durnford D.G."/>
            <person name="Fast N.M."/>
            <person name="Green B.R."/>
            <person name="Grisdale C.J."/>
            <person name="Hempel F."/>
            <person name="Henrissat B."/>
            <person name="Hoppner M.P."/>
            <person name="Ishida K."/>
            <person name="Kim E."/>
            <person name="Koreny L."/>
            <person name="Kroth P.G."/>
            <person name="Liu Y."/>
            <person name="Malik S.B."/>
            <person name="Maier U.G."/>
            <person name="McRose D."/>
            <person name="Mock T."/>
            <person name="Neilson J.A."/>
            <person name="Onodera N.T."/>
            <person name="Poole A.M."/>
            <person name="Pritham E.J."/>
            <person name="Richards T.A."/>
            <person name="Rocap G."/>
            <person name="Roy S.W."/>
            <person name="Sarai C."/>
            <person name="Schaack S."/>
            <person name="Shirato S."/>
            <person name="Slamovits C.H."/>
            <person name="Spencer D.F."/>
            <person name="Suzuki S."/>
            <person name="Worden A.Z."/>
            <person name="Zauner S."/>
            <person name="Barry K."/>
            <person name="Bell C."/>
            <person name="Bharti A.K."/>
            <person name="Crow J.A."/>
            <person name="Grimwood J."/>
            <person name="Kramer R."/>
            <person name="Lindquist E."/>
            <person name="Lucas S."/>
            <person name="Salamov A."/>
            <person name="McFadden G.I."/>
            <person name="Lane C.E."/>
            <person name="Keeling P.J."/>
            <person name="Gray M.W."/>
            <person name="Grigoriev I.V."/>
            <person name="Archibald J.M."/>
        </authorList>
    </citation>
    <scope>NUCLEOTIDE SEQUENCE</scope>
    <source>
        <strain evidence="10 12">CCMP2712</strain>
    </source>
</reference>
<dbReference type="GO" id="GO:0071004">
    <property type="term" value="C:U2-type prespliceosome"/>
    <property type="evidence" value="ECO:0007669"/>
    <property type="project" value="TreeGrafter"/>
</dbReference>
<keyword evidence="3" id="KW-0507">mRNA processing</keyword>
<keyword evidence="12" id="KW-1185">Reference proteome</keyword>
<dbReference type="PIRSF" id="PIRSF037188">
    <property type="entry name" value="U6_snRNA_Lsm7"/>
    <property type="match status" value="1"/>
</dbReference>
<dbReference type="InterPro" id="IPR017132">
    <property type="entry name" value="Lsm7"/>
</dbReference>
<dbReference type="OrthoDB" id="2146at2759"/>
<evidence type="ECO:0000313" key="12">
    <source>
        <dbReference type="Proteomes" id="UP000011087"/>
    </source>
</evidence>
<dbReference type="InterPro" id="IPR044641">
    <property type="entry name" value="Lsm7/SmG-like"/>
</dbReference>
<evidence type="ECO:0000256" key="1">
    <source>
        <dbReference type="ARBA" id="ARBA00004123"/>
    </source>
</evidence>
<dbReference type="STRING" id="905079.L1JQ55"/>
<dbReference type="GO" id="GO:0005689">
    <property type="term" value="C:U12-type spliceosomal complex"/>
    <property type="evidence" value="ECO:0007669"/>
    <property type="project" value="TreeGrafter"/>
</dbReference>
<reference evidence="11" key="3">
    <citation type="submission" date="2016-03" db="UniProtKB">
        <authorList>
            <consortium name="EnsemblProtists"/>
        </authorList>
    </citation>
    <scope>IDENTIFICATION</scope>
</reference>
<dbReference type="PaxDb" id="55529-EKX50404"/>
<feature type="domain" description="Sm" evidence="9">
    <location>
        <begin position="7"/>
        <end position="87"/>
    </location>
</feature>
<dbReference type="Proteomes" id="UP000011087">
    <property type="component" value="Unassembled WGS sequence"/>
</dbReference>
<comment type="similarity">
    <text evidence="2">Belongs to the snRNP Sm proteins family.</text>
</comment>
<dbReference type="EnsemblProtists" id="EKX50404">
    <property type="protein sequence ID" value="EKX50404"/>
    <property type="gene ID" value="GUITHDRAFT_103637"/>
</dbReference>
<dbReference type="KEGG" id="gtt:GUITHDRAFT_103637"/>
<dbReference type="PANTHER" id="PTHR10553">
    <property type="entry name" value="SMALL NUCLEAR RIBONUCLEOPROTEIN"/>
    <property type="match status" value="1"/>
</dbReference>
<evidence type="ECO:0000256" key="3">
    <source>
        <dbReference type="ARBA" id="ARBA00022664"/>
    </source>
</evidence>
<accession>L1JQ55</accession>
<evidence type="ECO:0000256" key="5">
    <source>
        <dbReference type="ARBA" id="ARBA00022884"/>
    </source>
</evidence>